<dbReference type="Proteomes" id="UP000515240">
    <property type="component" value="Chromosome"/>
</dbReference>
<accession>A0A7G5EEY3</accession>
<keyword evidence="3" id="KW-1185">Reference proteome</keyword>
<sequence>MNRCTTPHTHPHRLRRATRASLAALALALGGISALPSLAQTATFAPFQGPVRAFPPQALRGNLVVTSPTEATIDNQALLLAPAFKLYNPQNTTLRPNTVLGQKLTVNYVVEKSSGRVHAAWILNSDEAALKRDRADNGFWSGLFK</sequence>
<evidence type="ECO:0000313" key="3">
    <source>
        <dbReference type="Proteomes" id="UP000515240"/>
    </source>
</evidence>
<evidence type="ECO:0000313" key="2">
    <source>
        <dbReference type="EMBL" id="QMV72558.1"/>
    </source>
</evidence>
<dbReference type="EMBL" id="CP058554">
    <property type="protein sequence ID" value="QMV72558.1"/>
    <property type="molecule type" value="Genomic_DNA"/>
</dbReference>
<dbReference type="RefSeq" id="WP_182326976.1">
    <property type="nucleotide sequence ID" value="NZ_CP058554.1"/>
</dbReference>
<dbReference type="AlphaFoldDB" id="A0A7G5EEY3"/>
<name>A0A7G5EEY3_9BURK</name>
<keyword evidence="1" id="KW-0732">Signal</keyword>
<proteinExistence type="predicted"/>
<feature type="chain" id="PRO_5028903187" evidence="1">
    <location>
        <begin position="40"/>
        <end position="145"/>
    </location>
</feature>
<gene>
    <name evidence="2" type="ORF">HS961_06730</name>
</gene>
<organism evidence="2 3">
    <name type="scientific">Comamonas piscis</name>
    <dbReference type="NCBI Taxonomy" id="1562974"/>
    <lineage>
        <taxon>Bacteria</taxon>
        <taxon>Pseudomonadati</taxon>
        <taxon>Pseudomonadota</taxon>
        <taxon>Betaproteobacteria</taxon>
        <taxon>Burkholderiales</taxon>
        <taxon>Comamonadaceae</taxon>
        <taxon>Comamonas</taxon>
    </lineage>
</organism>
<evidence type="ECO:0000256" key="1">
    <source>
        <dbReference type="SAM" id="SignalP"/>
    </source>
</evidence>
<feature type="signal peptide" evidence="1">
    <location>
        <begin position="1"/>
        <end position="39"/>
    </location>
</feature>
<reference evidence="2 3" key="1">
    <citation type="journal article" date="2020" name="G3 (Bethesda)">
        <title>CeMbio - The Caenorhabditis elegans Microbiome Resource.</title>
        <authorList>
            <person name="Dirksen P."/>
            <person name="Assie A."/>
            <person name="Zimmermann J."/>
            <person name="Zhang F."/>
            <person name="Tietje A.M."/>
            <person name="Marsh S.A."/>
            <person name="Felix M.A."/>
            <person name="Shapira M."/>
            <person name="Kaleta C."/>
            <person name="Schulenburg H."/>
            <person name="Samuel B."/>
        </authorList>
    </citation>
    <scope>NUCLEOTIDE SEQUENCE [LARGE SCALE GENOMIC DNA]</scope>
    <source>
        <strain evidence="2 3">BIGb0172</strain>
    </source>
</reference>
<protein>
    <submittedName>
        <fullName evidence="2">Uncharacterized protein</fullName>
    </submittedName>
</protein>
<dbReference type="KEGG" id="cpis:HS961_06730"/>